<evidence type="ECO:0000256" key="2">
    <source>
        <dbReference type="ARBA" id="ARBA00022692"/>
    </source>
</evidence>
<reference evidence="7" key="1">
    <citation type="journal article" date="2023" name="IScience">
        <title>Live-bearing cockroach genome reveals convergent evolutionary mechanisms linked to viviparity in insects and beyond.</title>
        <authorList>
            <person name="Fouks B."/>
            <person name="Harrison M.C."/>
            <person name="Mikhailova A.A."/>
            <person name="Marchal E."/>
            <person name="English S."/>
            <person name="Carruthers M."/>
            <person name="Jennings E.C."/>
            <person name="Chiamaka E.L."/>
            <person name="Frigard R.A."/>
            <person name="Pippel M."/>
            <person name="Attardo G.M."/>
            <person name="Benoit J.B."/>
            <person name="Bornberg-Bauer E."/>
            <person name="Tobe S.S."/>
        </authorList>
    </citation>
    <scope>NUCLEOTIDE SEQUENCE</scope>
    <source>
        <strain evidence="7">Stay&amp;Tobe</strain>
    </source>
</reference>
<keyword evidence="2 5" id="KW-0812">Transmembrane</keyword>
<dbReference type="PRINTS" id="PR00171">
    <property type="entry name" value="SUGRTRNSPORT"/>
</dbReference>
<evidence type="ECO:0000256" key="5">
    <source>
        <dbReference type="SAM" id="Phobius"/>
    </source>
</evidence>
<feature type="transmembrane region" description="Helical" evidence="5">
    <location>
        <begin position="321"/>
        <end position="340"/>
    </location>
</feature>
<evidence type="ECO:0000256" key="4">
    <source>
        <dbReference type="ARBA" id="ARBA00023136"/>
    </source>
</evidence>
<evidence type="ECO:0000256" key="3">
    <source>
        <dbReference type="ARBA" id="ARBA00022989"/>
    </source>
</evidence>
<feature type="transmembrane region" description="Helical" evidence="5">
    <location>
        <begin position="43"/>
        <end position="61"/>
    </location>
</feature>
<dbReference type="PANTHER" id="PTHR48021">
    <property type="match status" value="1"/>
</dbReference>
<protein>
    <recommendedName>
        <fullName evidence="6">Major facilitator superfamily (MFS) profile domain-containing protein</fullName>
    </recommendedName>
</protein>
<feature type="transmembrane region" description="Helical" evidence="5">
    <location>
        <begin position="253"/>
        <end position="276"/>
    </location>
</feature>
<evidence type="ECO:0000313" key="8">
    <source>
        <dbReference type="Proteomes" id="UP001233999"/>
    </source>
</evidence>
<accession>A0AAD8EFV3</accession>
<dbReference type="Pfam" id="PF00083">
    <property type="entry name" value="Sugar_tr"/>
    <property type="match status" value="1"/>
</dbReference>
<comment type="subcellular location">
    <subcellularLocation>
        <location evidence="1">Membrane</location>
        <topology evidence="1">Multi-pass membrane protein</topology>
    </subcellularLocation>
</comment>
<feature type="transmembrane region" description="Helical" evidence="5">
    <location>
        <begin position="382"/>
        <end position="402"/>
    </location>
</feature>
<dbReference type="EMBL" id="JASPKZ010005289">
    <property type="protein sequence ID" value="KAJ9588985.1"/>
    <property type="molecule type" value="Genomic_DNA"/>
</dbReference>
<dbReference type="Gene3D" id="1.20.1250.20">
    <property type="entry name" value="MFS general substrate transporter like domains"/>
    <property type="match status" value="1"/>
</dbReference>
<feature type="transmembrane region" description="Helical" evidence="5">
    <location>
        <begin position="133"/>
        <end position="155"/>
    </location>
</feature>
<feature type="transmembrane region" description="Helical" evidence="5">
    <location>
        <begin position="346"/>
        <end position="370"/>
    </location>
</feature>
<comment type="caution">
    <text evidence="7">The sequence shown here is derived from an EMBL/GenBank/DDBJ whole genome shotgun (WGS) entry which is preliminary data.</text>
</comment>
<sequence length="474" mass="52545">MSALKQLCFAAAANLGAISSGITLGFSAVALPVLENVTESQASWIASITSIGMPFGCLLIGPMVDGLGRKRTLMFVNIPTLIGWIFIATAYEPWYLNQLYAGRFLTGFSCVLACQPAVVYVSEVTDKKLRGVLATWTVIGVSFGIVIVYLLGALLKENWRLVAWISACFPAAAFIVVWVLLPESPVWLSTRGKHDLAELSMRKIRNIGREENLNDQLKEEMEAMIQTSNANAATAKFRDTLQYFKRPEVFKPFLIMNTFQFFQQFAGIFVVIFYGVSIVKETGSQFDSYIATVLIGVARLVGSIIISFASKWFGRRILSMFSGLGMAITFGALVVFMKLAEKGSMSWFPVAALFLYILTCTLGFLTLPFSMLGEVFPSRVRAWGSGATSFMGCIFAFVMLKAYPDMKAAWGLEYVFAFYGVMALIGTVFVYFFLPETQGKTLQEVEKYFRDTRTSHTPRPKVEIKNALLPSDVP</sequence>
<dbReference type="PANTHER" id="PTHR48021:SF89">
    <property type="entry name" value="FI02132P-RELATED"/>
    <property type="match status" value="1"/>
</dbReference>
<gene>
    <name evidence="7" type="ORF">L9F63_017720</name>
</gene>
<dbReference type="InterPro" id="IPR003663">
    <property type="entry name" value="Sugar/inositol_transpt"/>
</dbReference>
<organism evidence="7 8">
    <name type="scientific">Diploptera punctata</name>
    <name type="common">Pacific beetle cockroach</name>
    <dbReference type="NCBI Taxonomy" id="6984"/>
    <lineage>
        <taxon>Eukaryota</taxon>
        <taxon>Metazoa</taxon>
        <taxon>Ecdysozoa</taxon>
        <taxon>Arthropoda</taxon>
        <taxon>Hexapoda</taxon>
        <taxon>Insecta</taxon>
        <taxon>Pterygota</taxon>
        <taxon>Neoptera</taxon>
        <taxon>Polyneoptera</taxon>
        <taxon>Dictyoptera</taxon>
        <taxon>Blattodea</taxon>
        <taxon>Blaberoidea</taxon>
        <taxon>Blaberidae</taxon>
        <taxon>Diplopterinae</taxon>
        <taxon>Diploptera</taxon>
    </lineage>
</organism>
<dbReference type="SUPFAM" id="SSF103473">
    <property type="entry name" value="MFS general substrate transporter"/>
    <property type="match status" value="1"/>
</dbReference>
<feature type="transmembrane region" description="Helical" evidence="5">
    <location>
        <begin position="73"/>
        <end position="94"/>
    </location>
</feature>
<dbReference type="AlphaFoldDB" id="A0AAD8EFV3"/>
<dbReference type="InterPro" id="IPR020846">
    <property type="entry name" value="MFS_dom"/>
</dbReference>
<feature type="transmembrane region" description="Helical" evidence="5">
    <location>
        <begin position="100"/>
        <end position="121"/>
    </location>
</feature>
<feature type="domain" description="Major facilitator superfamily (MFS) profile" evidence="6">
    <location>
        <begin position="1"/>
        <end position="438"/>
    </location>
</feature>
<feature type="non-terminal residue" evidence="7">
    <location>
        <position position="1"/>
    </location>
</feature>
<dbReference type="Proteomes" id="UP001233999">
    <property type="component" value="Unassembled WGS sequence"/>
</dbReference>
<keyword evidence="4 5" id="KW-0472">Membrane</keyword>
<dbReference type="InterPro" id="IPR036259">
    <property type="entry name" value="MFS_trans_sf"/>
</dbReference>
<evidence type="ECO:0000256" key="1">
    <source>
        <dbReference type="ARBA" id="ARBA00004141"/>
    </source>
</evidence>
<feature type="transmembrane region" description="Helical" evidence="5">
    <location>
        <begin position="414"/>
        <end position="434"/>
    </location>
</feature>
<name>A0AAD8EFV3_DIPPU</name>
<dbReference type="InterPro" id="IPR005828">
    <property type="entry name" value="MFS_sugar_transport-like"/>
</dbReference>
<feature type="transmembrane region" description="Helical" evidence="5">
    <location>
        <begin position="161"/>
        <end position="181"/>
    </location>
</feature>
<keyword evidence="3 5" id="KW-1133">Transmembrane helix</keyword>
<dbReference type="PROSITE" id="PS50850">
    <property type="entry name" value="MFS"/>
    <property type="match status" value="1"/>
</dbReference>
<proteinExistence type="predicted"/>
<feature type="transmembrane region" description="Helical" evidence="5">
    <location>
        <begin position="288"/>
        <end position="309"/>
    </location>
</feature>
<dbReference type="InterPro" id="IPR050549">
    <property type="entry name" value="MFS_Trehalose_Transporter"/>
</dbReference>
<keyword evidence="8" id="KW-1185">Reference proteome</keyword>
<dbReference type="GO" id="GO:0016020">
    <property type="term" value="C:membrane"/>
    <property type="evidence" value="ECO:0007669"/>
    <property type="project" value="UniProtKB-SubCell"/>
</dbReference>
<dbReference type="FunFam" id="1.20.1250.20:FF:000249">
    <property type="entry name" value="facilitated trehalose transporter Tret1"/>
    <property type="match status" value="1"/>
</dbReference>
<dbReference type="GO" id="GO:0022857">
    <property type="term" value="F:transmembrane transporter activity"/>
    <property type="evidence" value="ECO:0007669"/>
    <property type="project" value="InterPro"/>
</dbReference>
<evidence type="ECO:0000259" key="6">
    <source>
        <dbReference type="PROSITE" id="PS50850"/>
    </source>
</evidence>
<reference evidence="7" key="2">
    <citation type="submission" date="2023-05" db="EMBL/GenBank/DDBJ databases">
        <authorList>
            <person name="Fouks B."/>
        </authorList>
    </citation>
    <scope>NUCLEOTIDE SEQUENCE</scope>
    <source>
        <strain evidence="7">Stay&amp;Tobe</strain>
        <tissue evidence="7">Testes</tissue>
    </source>
</reference>
<evidence type="ECO:0000313" key="7">
    <source>
        <dbReference type="EMBL" id="KAJ9588985.1"/>
    </source>
</evidence>